<dbReference type="GO" id="GO:0009650">
    <property type="term" value="P:UV protection"/>
    <property type="evidence" value="ECO:0007669"/>
    <property type="project" value="UniProtKB-ARBA"/>
</dbReference>
<comment type="function">
    <text evidence="13">Involved in repair of UV radiation-induced DNA damage. Catalyzes the light-dependent monomerization (300-600 nm) of cyclobutyl pyrimidine dimers (in cis-syn configuration), which are formed between adjacent bases on the same DNA strand upon exposure to ultraviolet radiation.</text>
</comment>
<dbReference type="Gene3D" id="1.25.40.80">
    <property type="match status" value="1"/>
</dbReference>
<evidence type="ECO:0000256" key="2">
    <source>
        <dbReference type="ARBA" id="ARBA00006409"/>
    </source>
</evidence>
<dbReference type="Gene3D" id="3.40.50.620">
    <property type="entry name" value="HUPs"/>
    <property type="match status" value="1"/>
</dbReference>
<keyword evidence="8" id="KW-0238">DNA-binding</keyword>
<dbReference type="OrthoDB" id="496749at2759"/>
<dbReference type="GO" id="GO:0000719">
    <property type="term" value="P:photoreactive repair"/>
    <property type="evidence" value="ECO:0007669"/>
    <property type="project" value="TreeGrafter"/>
</dbReference>
<evidence type="ECO:0000256" key="9">
    <source>
        <dbReference type="ARBA" id="ARBA00023204"/>
    </source>
</evidence>
<feature type="region of interest" description="Disordered" evidence="15">
    <location>
        <begin position="1"/>
        <end position="35"/>
    </location>
</feature>
<dbReference type="AlphaFoldDB" id="A0A0M4E6S9"/>
<evidence type="ECO:0000256" key="3">
    <source>
        <dbReference type="ARBA" id="ARBA00013149"/>
    </source>
</evidence>
<name>A0A0M4E6S9_DROBS</name>
<proteinExistence type="inferred from homology"/>
<dbReference type="SUPFAM" id="SSF48173">
    <property type="entry name" value="Cryptochrome/photolyase FAD-binding domain"/>
    <property type="match status" value="1"/>
</dbReference>
<dbReference type="PANTHER" id="PTHR10211">
    <property type="entry name" value="DEOXYRIBODIPYRIMIDINE PHOTOLYASE"/>
    <property type="match status" value="1"/>
</dbReference>
<evidence type="ECO:0000256" key="12">
    <source>
        <dbReference type="ARBA" id="ARBA00033999"/>
    </source>
</evidence>
<reference evidence="17 18" key="1">
    <citation type="submission" date="2015-08" db="EMBL/GenBank/DDBJ databases">
        <title>Ancestral chromatin configuration constrains chromatin evolution on differentiating sex chromosomes in Drosophila.</title>
        <authorList>
            <person name="Zhou Q."/>
            <person name="Bachtrog D."/>
        </authorList>
    </citation>
    <scope>NUCLEOTIDE SEQUENCE [LARGE SCALE GENOMIC DNA]</scope>
    <source>
        <tissue evidence="17">Whole larvae</tissue>
    </source>
</reference>
<evidence type="ECO:0000256" key="1">
    <source>
        <dbReference type="ARBA" id="ARBA00001974"/>
    </source>
</evidence>
<feature type="non-terminal residue" evidence="17">
    <location>
        <position position="1"/>
    </location>
</feature>
<dbReference type="InterPro" id="IPR036155">
    <property type="entry name" value="Crypto/Photolyase_N_sf"/>
</dbReference>
<keyword evidence="10" id="KW-0456">Lyase</keyword>
<keyword evidence="9" id="KW-0234">DNA repair</keyword>
<evidence type="ECO:0000256" key="13">
    <source>
        <dbReference type="ARBA" id="ARBA00059220"/>
    </source>
</evidence>
<dbReference type="GO" id="GO:0003904">
    <property type="term" value="F:deoxyribodipyrimidine photo-lyase activity"/>
    <property type="evidence" value="ECO:0007669"/>
    <property type="project" value="UniProtKB-EC"/>
</dbReference>
<evidence type="ECO:0000259" key="16">
    <source>
        <dbReference type="PROSITE" id="PS51645"/>
    </source>
</evidence>
<dbReference type="InterPro" id="IPR052219">
    <property type="entry name" value="Photolyase_Class-2"/>
</dbReference>
<dbReference type="EC" id="4.1.99.3" evidence="3"/>
<dbReference type="Proteomes" id="UP000494163">
    <property type="component" value="Chromosome 2R"/>
</dbReference>
<dbReference type="InterPro" id="IPR008148">
    <property type="entry name" value="DNA_photolyase_2"/>
</dbReference>
<dbReference type="PROSITE" id="PS51645">
    <property type="entry name" value="PHR_CRY_ALPHA_BETA"/>
    <property type="match status" value="1"/>
</dbReference>
<dbReference type="PROSITE" id="PS01084">
    <property type="entry name" value="DNA_PHOTOLYASES_2_2"/>
    <property type="match status" value="1"/>
</dbReference>
<dbReference type="InterPro" id="IPR006050">
    <property type="entry name" value="DNA_photolyase_N"/>
</dbReference>
<dbReference type="Gene3D" id="1.10.579.10">
    <property type="entry name" value="DNA Cyclobutane Dipyrimidine Photolyase, subunit A, domain 3"/>
    <property type="match status" value="1"/>
</dbReference>
<comment type="catalytic activity">
    <reaction evidence="12">
        <text>cyclobutadipyrimidine (in DNA) = 2 pyrimidine residues (in DNA).</text>
        <dbReference type="EC" id="4.1.99.3"/>
    </reaction>
</comment>
<keyword evidence="7" id="KW-0274">FAD</keyword>
<dbReference type="InterPro" id="IPR014729">
    <property type="entry name" value="Rossmann-like_a/b/a_fold"/>
</dbReference>
<feature type="domain" description="Photolyase/cryptochrome alpha/beta" evidence="16">
    <location>
        <begin position="94"/>
        <end position="226"/>
    </location>
</feature>
<accession>A0A0M4E6S9</accession>
<comment type="cofactor">
    <cofactor evidence="1">
        <name>FAD</name>
        <dbReference type="ChEBI" id="CHEBI:57692"/>
    </cofactor>
</comment>
<evidence type="ECO:0000256" key="7">
    <source>
        <dbReference type="ARBA" id="ARBA00022827"/>
    </source>
</evidence>
<evidence type="ECO:0000256" key="5">
    <source>
        <dbReference type="ARBA" id="ARBA00022630"/>
    </source>
</evidence>
<keyword evidence="18" id="KW-1185">Reference proteome</keyword>
<dbReference type="SMR" id="A0A0M4E6S9"/>
<keyword evidence="5" id="KW-0285">Flavoprotein</keyword>
<dbReference type="STRING" id="30019.A0A0M4E6S9"/>
<dbReference type="NCBIfam" id="TIGR00591">
    <property type="entry name" value="phr2"/>
    <property type="match status" value="1"/>
</dbReference>
<dbReference type="FunFam" id="3.40.50.620:FF:000110">
    <property type="entry name" value="Deoxyribodipyrimidine photolyase"/>
    <property type="match status" value="1"/>
</dbReference>
<protein>
    <recommendedName>
        <fullName evidence="4">Deoxyribodipyrimidine photo-lyase</fullName>
        <ecNumber evidence="3">4.1.99.3</ecNumber>
    </recommendedName>
    <alternativeName>
        <fullName evidence="11">DNA photolyase</fullName>
    </alternativeName>
    <alternativeName>
        <fullName evidence="14">Photoreactivating enzyme</fullName>
    </alternativeName>
</protein>
<evidence type="ECO:0000313" key="18">
    <source>
        <dbReference type="Proteomes" id="UP000494163"/>
    </source>
</evidence>
<dbReference type="SUPFAM" id="SSF52425">
    <property type="entry name" value="Cryptochrome/photolyase, N-terminal domain"/>
    <property type="match status" value="1"/>
</dbReference>
<comment type="similarity">
    <text evidence="2">Belongs to the DNA photolyase class-2 family.</text>
</comment>
<dbReference type="GO" id="GO:0003677">
    <property type="term" value="F:DNA binding"/>
    <property type="evidence" value="ECO:0007669"/>
    <property type="project" value="UniProtKB-KW"/>
</dbReference>
<dbReference type="OMA" id="IHNYLRM"/>
<organism evidence="17 18">
    <name type="scientific">Drosophila busckii</name>
    <name type="common">Fruit fly</name>
    <dbReference type="NCBI Taxonomy" id="30019"/>
    <lineage>
        <taxon>Eukaryota</taxon>
        <taxon>Metazoa</taxon>
        <taxon>Ecdysozoa</taxon>
        <taxon>Arthropoda</taxon>
        <taxon>Hexapoda</taxon>
        <taxon>Insecta</taxon>
        <taxon>Pterygota</taxon>
        <taxon>Neoptera</taxon>
        <taxon>Endopterygota</taxon>
        <taxon>Diptera</taxon>
        <taxon>Brachycera</taxon>
        <taxon>Muscomorpha</taxon>
        <taxon>Ephydroidea</taxon>
        <taxon>Drosophilidae</taxon>
        <taxon>Drosophila</taxon>
    </lineage>
</organism>
<evidence type="ECO:0000313" key="17">
    <source>
        <dbReference type="EMBL" id="ALC42266.1"/>
    </source>
</evidence>
<dbReference type="PROSITE" id="PS01083">
    <property type="entry name" value="DNA_PHOTOLYASES_2_1"/>
    <property type="match status" value="1"/>
</dbReference>
<sequence>SMKRARSTKAGAKSRPVKKSESESSVDEPAPKATKNIKVKEEKAAINYSNFEEFLNHLQERRVDAAADVHEFAFKKQRVRLLSAISDVKENCPGGVVYWMSRDARVQDNWALLFAQRLAIKLELPLTVVFCLVPKFLNATLRHYKFLLGGLQEVEQECKELNIGFELLLGSAVDRLPELVKKNDIGAVICDFAPLRLPRQWVEQVAEALPSQVPLTQVDAHNIVPLWVTSEKQEYAARTIRNKINSKLCDYLTEFPPVISHPHKLAKPSKAVDWIAAEAMLTCDRSVDAVDWAKPGYTAACRQLYEFCTRRLRHFNDKRNDPSANALSGLSPWLHFGHISAQRCILEVQRYSAQHKASADAFCEEAIVRRELADNFCYYNEHYDSLKGLYDWAYQTLQAHRQDKRSPCYTLAQLEQSHTADDLWNSAQLQLVQEGKMHGFLRMYWAKKILEWTETPELALEYAILLNDKYSLDGRDPNGYVGCMWSIGGIHDQGWKERAIFGKIRYMNYQGCKRKFDVNAFVMRYGGKVYKN</sequence>
<gene>
    <name evidence="17" type="ORF">Dbus_chr2Rg1845</name>
</gene>
<dbReference type="EMBL" id="CP012524">
    <property type="protein sequence ID" value="ALC42266.1"/>
    <property type="molecule type" value="Genomic_DNA"/>
</dbReference>
<dbReference type="FunFam" id="1.25.40.80:FF:000004">
    <property type="entry name" value="Deoxyribodipyrimidine photolyase"/>
    <property type="match status" value="1"/>
</dbReference>
<evidence type="ECO:0000256" key="8">
    <source>
        <dbReference type="ARBA" id="ARBA00023125"/>
    </source>
</evidence>
<dbReference type="FunFam" id="1.10.579.10:FF:000002">
    <property type="entry name" value="Deoxyribodipyrimidine photolyase"/>
    <property type="match status" value="1"/>
</dbReference>
<dbReference type="Pfam" id="PF00875">
    <property type="entry name" value="DNA_photolyase"/>
    <property type="match status" value="1"/>
</dbReference>
<evidence type="ECO:0000256" key="11">
    <source>
        <dbReference type="ARBA" id="ARBA00031671"/>
    </source>
</evidence>
<evidence type="ECO:0000256" key="15">
    <source>
        <dbReference type="SAM" id="MobiDB-lite"/>
    </source>
</evidence>
<evidence type="ECO:0000256" key="14">
    <source>
        <dbReference type="ARBA" id="ARBA00083107"/>
    </source>
</evidence>
<dbReference type="InterPro" id="IPR032673">
    <property type="entry name" value="DNA_photolyase_2_CS"/>
</dbReference>
<dbReference type="PANTHER" id="PTHR10211:SF0">
    <property type="entry name" value="DEOXYRIBODIPYRIMIDINE PHOTO-LYASE"/>
    <property type="match status" value="1"/>
</dbReference>
<evidence type="ECO:0000256" key="6">
    <source>
        <dbReference type="ARBA" id="ARBA00022763"/>
    </source>
</evidence>
<evidence type="ECO:0000256" key="4">
    <source>
        <dbReference type="ARBA" id="ARBA00014046"/>
    </source>
</evidence>
<evidence type="ECO:0000256" key="10">
    <source>
        <dbReference type="ARBA" id="ARBA00023239"/>
    </source>
</evidence>
<dbReference type="InterPro" id="IPR036134">
    <property type="entry name" value="Crypto/Photolyase_FAD-like_sf"/>
</dbReference>
<keyword evidence="6" id="KW-0227">DNA damage</keyword>